<sequence length="149" mass="18345">MRTRSCLPDISFRDYCQKYFNDSFITSERQTKTKFKLDEMKSVPMNKEKQLEFQNFINNAIDQTKKVRIEATQEATKTFGNPKQWLRAQKEYFKQPEQKHKTYIECYQLQLPTQINFNKWKYKERLEQIRNRSYSVRKTPNSQRRQYLF</sequence>
<evidence type="ECO:0000313" key="1">
    <source>
        <dbReference type="EMBL" id="CAD8133479.1"/>
    </source>
</evidence>
<proteinExistence type="predicted"/>
<keyword evidence="2" id="KW-1185">Reference proteome</keyword>
<evidence type="ECO:0000313" key="2">
    <source>
        <dbReference type="Proteomes" id="UP000683925"/>
    </source>
</evidence>
<gene>
    <name evidence="1" type="ORF">POCTA_138.1.T0040476</name>
</gene>
<dbReference type="Proteomes" id="UP000683925">
    <property type="component" value="Unassembled WGS sequence"/>
</dbReference>
<dbReference type="OrthoDB" id="294019at2759"/>
<name>A0A8S1S3H6_PAROT</name>
<comment type="caution">
    <text evidence="1">The sequence shown here is derived from an EMBL/GenBank/DDBJ whole genome shotgun (WGS) entry which is preliminary data.</text>
</comment>
<dbReference type="EMBL" id="CAJJDP010000003">
    <property type="protein sequence ID" value="CAD8133479.1"/>
    <property type="molecule type" value="Genomic_DNA"/>
</dbReference>
<organism evidence="1 2">
    <name type="scientific">Paramecium octaurelia</name>
    <dbReference type="NCBI Taxonomy" id="43137"/>
    <lineage>
        <taxon>Eukaryota</taxon>
        <taxon>Sar</taxon>
        <taxon>Alveolata</taxon>
        <taxon>Ciliophora</taxon>
        <taxon>Intramacronucleata</taxon>
        <taxon>Oligohymenophorea</taxon>
        <taxon>Peniculida</taxon>
        <taxon>Parameciidae</taxon>
        <taxon>Paramecium</taxon>
    </lineage>
</organism>
<accession>A0A8S1S3H6</accession>
<dbReference type="AlphaFoldDB" id="A0A8S1S3H6"/>
<reference evidence="1" key="1">
    <citation type="submission" date="2021-01" db="EMBL/GenBank/DDBJ databases">
        <authorList>
            <consortium name="Genoscope - CEA"/>
            <person name="William W."/>
        </authorList>
    </citation>
    <scope>NUCLEOTIDE SEQUENCE</scope>
</reference>
<protein>
    <submittedName>
        <fullName evidence="1">Uncharacterized protein</fullName>
    </submittedName>
</protein>